<dbReference type="Gene3D" id="3.40.140.10">
    <property type="entry name" value="Cytidine Deaminase, domain 2"/>
    <property type="match status" value="1"/>
</dbReference>
<evidence type="ECO:0000256" key="4">
    <source>
        <dbReference type="ARBA" id="ARBA00022833"/>
    </source>
</evidence>
<feature type="compositionally biased region" description="Basic residues" evidence="6">
    <location>
        <begin position="1"/>
        <end position="16"/>
    </location>
</feature>
<keyword evidence="9" id="KW-1185">Reference proteome</keyword>
<feature type="region of interest" description="Disordered" evidence="6">
    <location>
        <begin position="1"/>
        <end position="26"/>
    </location>
</feature>
<evidence type="ECO:0000256" key="1">
    <source>
        <dbReference type="ARBA" id="ARBA00022670"/>
    </source>
</evidence>
<keyword evidence="2" id="KW-0479">Metal-binding</keyword>
<dbReference type="AlphaFoldDB" id="A0A1J6WJZ5"/>
<proteinExistence type="predicted"/>
<reference evidence="8 9" key="1">
    <citation type="submission" date="2016-09" db="EMBL/GenBank/DDBJ databases">
        <title>Bacillus aquimaris SAMM genome sequence reveals colonization and biosurfactant production capacities.</title>
        <authorList>
            <person name="Waghmode S.R."/>
            <person name="Suryavanshi M.V."/>
        </authorList>
    </citation>
    <scope>NUCLEOTIDE SEQUENCE [LARGE SCALE GENOMIC DNA]</scope>
    <source>
        <strain evidence="8 9">SAMM</strain>
    </source>
</reference>
<keyword evidence="1" id="KW-0645">Protease</keyword>
<dbReference type="GO" id="GO:0006508">
    <property type="term" value="P:proteolysis"/>
    <property type="evidence" value="ECO:0007669"/>
    <property type="project" value="UniProtKB-KW"/>
</dbReference>
<dbReference type="OrthoDB" id="9802958at2"/>
<dbReference type="SMART" id="SM00232">
    <property type="entry name" value="JAB_MPN"/>
    <property type="match status" value="1"/>
</dbReference>
<evidence type="ECO:0000256" key="2">
    <source>
        <dbReference type="ARBA" id="ARBA00022723"/>
    </source>
</evidence>
<dbReference type="Proteomes" id="UP000182062">
    <property type="component" value="Unassembled WGS sequence"/>
</dbReference>
<evidence type="ECO:0000256" key="5">
    <source>
        <dbReference type="ARBA" id="ARBA00023049"/>
    </source>
</evidence>
<organism evidence="8 9">
    <name type="scientific">Rossellomorea aquimaris</name>
    <dbReference type="NCBI Taxonomy" id="189382"/>
    <lineage>
        <taxon>Bacteria</taxon>
        <taxon>Bacillati</taxon>
        <taxon>Bacillota</taxon>
        <taxon>Bacilli</taxon>
        <taxon>Bacillales</taxon>
        <taxon>Bacillaceae</taxon>
        <taxon>Rossellomorea</taxon>
    </lineage>
</organism>
<gene>
    <name evidence="8" type="ORF">BHE18_05795</name>
</gene>
<dbReference type="InterPro" id="IPR000555">
    <property type="entry name" value="JAMM/MPN+_dom"/>
</dbReference>
<feature type="domain" description="MPN" evidence="7">
    <location>
        <begin position="31"/>
        <end position="160"/>
    </location>
</feature>
<accession>A0A1J6WJZ5</accession>
<dbReference type="CDD" id="cd08070">
    <property type="entry name" value="MPN_like"/>
    <property type="match status" value="1"/>
</dbReference>
<dbReference type="SUPFAM" id="SSF102712">
    <property type="entry name" value="JAB1/MPN domain"/>
    <property type="match status" value="1"/>
</dbReference>
<dbReference type="PANTHER" id="PTHR34858">
    <property type="entry name" value="CYSO-CYSTEINE PEPTIDASE"/>
    <property type="match status" value="1"/>
</dbReference>
<keyword evidence="4" id="KW-0862">Zinc</keyword>
<sequence length="160" mass="18839">MESKKNRERKWKRKGRNSSLKAADATHKNQVLLPEKMYEEMMRNGRRLLPNEACGLISGRFNKCMTFWPMVNIEPSPFSFAMDVNEQDQVEKKMKQKNQRFMGIFHTHPFGQAVPSKDDIRSSFYPDVYYFIAAISKRSEELRCYKIKNGAVLPVEIVYY</sequence>
<keyword evidence="5" id="KW-0482">Metalloprotease</keyword>
<dbReference type="EMBL" id="MINN01000074">
    <property type="protein sequence ID" value="OIU72144.1"/>
    <property type="molecule type" value="Genomic_DNA"/>
</dbReference>
<dbReference type="GO" id="GO:0008270">
    <property type="term" value="F:zinc ion binding"/>
    <property type="evidence" value="ECO:0007669"/>
    <property type="project" value="TreeGrafter"/>
</dbReference>
<dbReference type="InterPro" id="IPR037518">
    <property type="entry name" value="MPN"/>
</dbReference>
<dbReference type="GO" id="GO:0008235">
    <property type="term" value="F:metalloexopeptidase activity"/>
    <property type="evidence" value="ECO:0007669"/>
    <property type="project" value="TreeGrafter"/>
</dbReference>
<dbReference type="PANTHER" id="PTHR34858:SF1">
    <property type="entry name" value="CYSO-CYSTEINE PEPTIDASE"/>
    <property type="match status" value="1"/>
</dbReference>
<dbReference type="Pfam" id="PF14464">
    <property type="entry name" value="Prok-JAB"/>
    <property type="match status" value="1"/>
</dbReference>
<evidence type="ECO:0000313" key="9">
    <source>
        <dbReference type="Proteomes" id="UP000182062"/>
    </source>
</evidence>
<dbReference type="InterPro" id="IPR028090">
    <property type="entry name" value="JAB_dom_prok"/>
</dbReference>
<evidence type="ECO:0000256" key="3">
    <source>
        <dbReference type="ARBA" id="ARBA00022801"/>
    </source>
</evidence>
<evidence type="ECO:0000256" key="6">
    <source>
        <dbReference type="SAM" id="MobiDB-lite"/>
    </source>
</evidence>
<keyword evidence="3" id="KW-0378">Hydrolase</keyword>
<evidence type="ECO:0000259" key="7">
    <source>
        <dbReference type="PROSITE" id="PS50249"/>
    </source>
</evidence>
<dbReference type="InterPro" id="IPR051929">
    <property type="entry name" value="VirAsm_ModProt"/>
</dbReference>
<protein>
    <recommendedName>
        <fullName evidence="7">MPN domain-containing protein</fullName>
    </recommendedName>
</protein>
<comment type="caution">
    <text evidence="8">The sequence shown here is derived from an EMBL/GenBank/DDBJ whole genome shotgun (WGS) entry which is preliminary data.</text>
</comment>
<name>A0A1J6WJZ5_9BACI</name>
<evidence type="ECO:0000313" key="8">
    <source>
        <dbReference type="EMBL" id="OIU72144.1"/>
    </source>
</evidence>
<dbReference type="PROSITE" id="PS50249">
    <property type="entry name" value="MPN"/>
    <property type="match status" value="1"/>
</dbReference>